<keyword evidence="3" id="KW-1185">Reference proteome</keyword>
<proteinExistence type="predicted"/>
<dbReference type="SUPFAM" id="SSF142433">
    <property type="entry name" value="CinA-like"/>
    <property type="match status" value="1"/>
</dbReference>
<dbReference type="Pfam" id="PF02464">
    <property type="entry name" value="CinA"/>
    <property type="match status" value="1"/>
</dbReference>
<accession>A0A4P6HPB1</accession>
<organism evidence="2 3">
    <name type="scientific">Solidesulfovibrio carbinolicus</name>
    <dbReference type="NCBI Taxonomy" id="296842"/>
    <lineage>
        <taxon>Bacteria</taxon>
        <taxon>Pseudomonadati</taxon>
        <taxon>Thermodesulfobacteriota</taxon>
        <taxon>Desulfovibrionia</taxon>
        <taxon>Desulfovibrionales</taxon>
        <taxon>Desulfovibrionaceae</taxon>
        <taxon>Solidesulfovibrio</taxon>
    </lineage>
</organism>
<dbReference type="OrthoDB" id="9801454at2"/>
<dbReference type="EMBL" id="CP026538">
    <property type="protein sequence ID" value="QAZ69123.1"/>
    <property type="molecule type" value="Genomic_DNA"/>
</dbReference>
<feature type="domain" description="CinA C-terminal" evidence="1">
    <location>
        <begin position="8"/>
        <end position="156"/>
    </location>
</feature>
<gene>
    <name evidence="2" type="ORF">C3Y92_18515</name>
</gene>
<evidence type="ECO:0000313" key="2">
    <source>
        <dbReference type="EMBL" id="QAZ69123.1"/>
    </source>
</evidence>
<name>A0A4P6HPB1_9BACT</name>
<dbReference type="Proteomes" id="UP000293296">
    <property type="component" value="Chromosome"/>
</dbReference>
<dbReference type="RefSeq" id="WP_129355222.1">
    <property type="nucleotide sequence ID" value="NZ_CP026538.1"/>
</dbReference>
<dbReference type="AlphaFoldDB" id="A0A4P6HPB1"/>
<dbReference type="InterPro" id="IPR008136">
    <property type="entry name" value="CinA_C"/>
</dbReference>
<evidence type="ECO:0000313" key="3">
    <source>
        <dbReference type="Proteomes" id="UP000293296"/>
    </source>
</evidence>
<reference evidence="2 3" key="1">
    <citation type="submission" date="2018-02" db="EMBL/GenBank/DDBJ databases">
        <title>Genome sequence of Desulfovibrio carbinolicus DSM 3852.</title>
        <authorList>
            <person name="Wilbanks E."/>
            <person name="Skennerton C.T."/>
            <person name="Orphan V.J."/>
        </authorList>
    </citation>
    <scope>NUCLEOTIDE SEQUENCE [LARGE SCALE GENOMIC DNA]</scope>
    <source>
        <strain evidence="2 3">DSM 3852</strain>
    </source>
</reference>
<protein>
    <submittedName>
        <fullName evidence="2">Damage-inducible protein CinA</fullName>
    </submittedName>
</protein>
<dbReference type="KEGG" id="dcb:C3Y92_18515"/>
<dbReference type="InterPro" id="IPR036653">
    <property type="entry name" value="CinA-like_C"/>
</dbReference>
<dbReference type="Gene3D" id="3.90.950.20">
    <property type="entry name" value="CinA-like"/>
    <property type="match status" value="1"/>
</dbReference>
<sequence>MEETLRVLALRLGEALSARGWLLGCAESCTGGLLSSVLTDAPGASAWFAGAVVAYANGVKRDVLGVSQAVLDAKGAVSRESVLAMTRGARGVLRVDAAIAISGVAGPSGGTPQKPVGTVWMAWEGPDFTDVQRFQFAGDRLAVKRLAVAAAMEGLLARALQTAGPEG</sequence>
<evidence type="ECO:0000259" key="1">
    <source>
        <dbReference type="Pfam" id="PF02464"/>
    </source>
</evidence>
<dbReference type="NCBIfam" id="TIGR00199">
    <property type="entry name" value="PncC_domain"/>
    <property type="match status" value="1"/>
</dbReference>